<evidence type="ECO:0000256" key="1">
    <source>
        <dbReference type="ARBA" id="ARBA00022729"/>
    </source>
</evidence>
<dbReference type="RefSeq" id="XP_005842832.1">
    <property type="nucleotide sequence ID" value="XM_005842770.1"/>
</dbReference>
<dbReference type="STRING" id="554065.E1ZTY2"/>
<dbReference type="SUPFAM" id="SSF50965">
    <property type="entry name" value="Galactose oxidase, central domain"/>
    <property type="match status" value="1"/>
</dbReference>
<evidence type="ECO:0000259" key="2">
    <source>
        <dbReference type="Pfam" id="PF07250"/>
    </source>
</evidence>
<keyword evidence="1" id="KW-0732">Signal</keyword>
<proteinExistence type="predicted"/>
<sequence length="563" mass="60318">MAGRGRHRRLLQNVTAAGSGNTYIPAGGRGTWEAGGTVPVIFLYANLMKNGDVVGWSNTAKVDGKLRYPTATYRVSQKGGEEILVGCGIADCKNTFCSAQTTTADNEVFIFGGHGDKDEDEDYGMQAFRSYNHGNGTLWSGAEMGSGRWYPSVLTLADGSVLVVGGVKESSQAGYVAEDREDTDNPTYTVYDPKSRSFGGDQWEMEPQLTAAWPVHTYPHLVLLPDGKVAVSSGTLLMLYQRTGPFTFDKVLDLPPRPGAPWSYPQTGLGLPLPIASPYKKVVLLAAGGSAEDRADPYTPASDTADLIDLTGGANATWRAVGPMPYSRVMGDAVILCDGTIGLFGGAATGKAGWSNDDEGEPVFYEFKDGSTYDCEERCTLAHEPYRYEPTIFDPVISRWSAAGSQDEPARPRLYHSVHLLLPDCRVLAAASEVTNDTTAEIFSPPYLNLGPRPVITSFPDSMLPGDDLNITYTSADPVTKAILIRTGVATHSMAFDARALWLNILSNVNGTLSLDTPANSNLLPPGMYMLVLLSSKGAPSEGKILSIYSVAATPDLSTYTAD</sequence>
<dbReference type="InterPro" id="IPR013783">
    <property type="entry name" value="Ig-like_fold"/>
</dbReference>
<reference evidence="4 5" key="1">
    <citation type="journal article" date="2010" name="Plant Cell">
        <title>The Chlorella variabilis NC64A genome reveals adaptation to photosymbiosis, coevolution with viruses, and cryptic sex.</title>
        <authorList>
            <person name="Blanc G."/>
            <person name="Duncan G."/>
            <person name="Agarkova I."/>
            <person name="Borodovsky M."/>
            <person name="Gurnon J."/>
            <person name="Kuo A."/>
            <person name="Lindquist E."/>
            <person name="Lucas S."/>
            <person name="Pangilinan J."/>
            <person name="Polle J."/>
            <person name="Salamov A."/>
            <person name="Terry A."/>
            <person name="Yamada T."/>
            <person name="Dunigan D.D."/>
            <person name="Grigoriev I.V."/>
            <person name="Claverie J.M."/>
            <person name="Van Etten J.L."/>
        </authorList>
    </citation>
    <scope>NUCLEOTIDE SEQUENCE [LARGE SCALE GENOMIC DNA]</scope>
    <source>
        <strain evidence="4 5">NC64A</strain>
    </source>
</reference>
<name>E1ZTY2_CHLVA</name>
<accession>E1ZTY2</accession>
<dbReference type="AlphaFoldDB" id="E1ZTY2"/>
<dbReference type="Proteomes" id="UP000008141">
    <property type="component" value="Unassembled WGS sequence"/>
</dbReference>
<protein>
    <submittedName>
        <fullName evidence="4">Uncharacterized protein</fullName>
    </submittedName>
</protein>
<dbReference type="Gene3D" id="2.60.40.10">
    <property type="entry name" value="Immunoglobulins"/>
    <property type="match status" value="1"/>
</dbReference>
<dbReference type="Pfam" id="PF07250">
    <property type="entry name" value="Glyoxal_oxid_N"/>
    <property type="match status" value="1"/>
</dbReference>
<dbReference type="InterPro" id="IPR011043">
    <property type="entry name" value="Gal_Oxase/kelch_b-propeller"/>
</dbReference>
<dbReference type="EMBL" id="GL433876">
    <property type="protein sequence ID" value="EFN50720.1"/>
    <property type="molecule type" value="Genomic_DNA"/>
</dbReference>
<dbReference type="Pfam" id="PF09118">
    <property type="entry name" value="GO-like_E_set"/>
    <property type="match status" value="1"/>
</dbReference>
<dbReference type="InterPro" id="IPR015202">
    <property type="entry name" value="GO-like_E_set"/>
</dbReference>
<dbReference type="eggNOG" id="ENOG502QPS4">
    <property type="taxonomic scope" value="Eukaryota"/>
</dbReference>
<evidence type="ECO:0000313" key="4">
    <source>
        <dbReference type="EMBL" id="EFN50720.1"/>
    </source>
</evidence>
<feature type="domain" description="Galactose oxidase-like Early set" evidence="3">
    <location>
        <begin position="453"/>
        <end position="547"/>
    </location>
</feature>
<dbReference type="CDD" id="cd02851">
    <property type="entry name" value="E_set_GO_C"/>
    <property type="match status" value="1"/>
</dbReference>
<evidence type="ECO:0000313" key="5">
    <source>
        <dbReference type="Proteomes" id="UP000008141"/>
    </source>
</evidence>
<organism evidence="5">
    <name type="scientific">Chlorella variabilis</name>
    <name type="common">Green alga</name>
    <dbReference type="NCBI Taxonomy" id="554065"/>
    <lineage>
        <taxon>Eukaryota</taxon>
        <taxon>Viridiplantae</taxon>
        <taxon>Chlorophyta</taxon>
        <taxon>core chlorophytes</taxon>
        <taxon>Trebouxiophyceae</taxon>
        <taxon>Chlorellales</taxon>
        <taxon>Chlorellaceae</taxon>
        <taxon>Chlorella clade</taxon>
        <taxon>Chlorella</taxon>
    </lineage>
</organism>
<gene>
    <name evidence="4" type="ORF">CHLNCDRAFT_142582</name>
</gene>
<dbReference type="InParanoid" id="E1ZTY2"/>
<evidence type="ECO:0000259" key="3">
    <source>
        <dbReference type="Pfam" id="PF09118"/>
    </source>
</evidence>
<dbReference type="InterPro" id="IPR037293">
    <property type="entry name" value="Gal_Oxidase_central_sf"/>
</dbReference>
<dbReference type="Gene3D" id="2.130.10.80">
    <property type="entry name" value="Galactose oxidase/kelch, beta-propeller"/>
    <property type="match status" value="1"/>
</dbReference>
<dbReference type="SUPFAM" id="SSF81296">
    <property type="entry name" value="E set domains"/>
    <property type="match status" value="1"/>
</dbReference>
<dbReference type="InterPro" id="IPR014756">
    <property type="entry name" value="Ig_E-set"/>
</dbReference>
<dbReference type="PANTHER" id="PTHR32208:SF21">
    <property type="entry name" value="LOW QUALITY PROTEIN: ALDEHYDE OXIDASE GLOX-LIKE"/>
    <property type="match status" value="1"/>
</dbReference>
<dbReference type="PANTHER" id="PTHR32208">
    <property type="entry name" value="SECRETED PROTEIN-RELATED"/>
    <property type="match status" value="1"/>
</dbReference>
<dbReference type="OrthoDB" id="2019572at2759"/>
<dbReference type="GeneID" id="17350141"/>
<keyword evidence="5" id="KW-1185">Reference proteome</keyword>
<dbReference type="InterPro" id="IPR009880">
    <property type="entry name" value="Glyoxal_oxidase_N"/>
</dbReference>
<feature type="domain" description="Glyoxal oxidase N-terminal" evidence="2">
    <location>
        <begin position="93"/>
        <end position="366"/>
    </location>
</feature>
<dbReference type="OMA" id="REDCSAH"/>
<dbReference type="FunCoup" id="E1ZTY2">
    <property type="interactions" value="20"/>
</dbReference>
<dbReference type="KEGG" id="cvr:CHLNCDRAFT_142582"/>